<keyword evidence="2" id="KW-1185">Reference proteome</keyword>
<dbReference type="EMBL" id="CADEPM010000005">
    <property type="protein sequence ID" value="CAB3406781.1"/>
    <property type="molecule type" value="Genomic_DNA"/>
</dbReference>
<gene>
    <name evidence="1" type="ORF">CBOVIS_LOCUS8803</name>
</gene>
<protein>
    <submittedName>
        <fullName evidence="1">Uncharacterized protein</fullName>
    </submittedName>
</protein>
<evidence type="ECO:0000313" key="2">
    <source>
        <dbReference type="Proteomes" id="UP000494206"/>
    </source>
</evidence>
<organism evidence="1 2">
    <name type="scientific">Caenorhabditis bovis</name>
    <dbReference type="NCBI Taxonomy" id="2654633"/>
    <lineage>
        <taxon>Eukaryota</taxon>
        <taxon>Metazoa</taxon>
        <taxon>Ecdysozoa</taxon>
        <taxon>Nematoda</taxon>
        <taxon>Chromadorea</taxon>
        <taxon>Rhabditida</taxon>
        <taxon>Rhabditina</taxon>
        <taxon>Rhabditomorpha</taxon>
        <taxon>Rhabditoidea</taxon>
        <taxon>Rhabditidae</taxon>
        <taxon>Peloderinae</taxon>
        <taxon>Caenorhabditis</taxon>
    </lineage>
</organism>
<sequence length="449" mass="50885">MSPSGVRGYFENNEHLQSFSSIDIATYVKKIRRLKISGGFASNIEHIGSTCNLKRANQFLFSSVNRNKLYADWTSAQYRSVLVGIPLRMPLRSIMPDPIQFVDGMKTDIRSLYISGDYSASKQSKPFVAVSLFNMRNSSQRILLKLVFGNKTVAFERPAGMFSNKDLKSDGKFTYQIDVMISTEYEGSQMLTIWEHTSDERSKVYETLQNLQMNFVNTFDFAKIESNVEVYNVYWLSTRYSWKKTCGFRAFEPDQLNNKVPRSKCRKQDYMICEGSPSETPPIVADILSDKGNGTTNEMNSTAAAATSAAGSFDSDTGDRDVFADVDAGGNGGPFEQSVLDLIAQQSLGMKDAQTFCRYVGAHTLFLESYDTLERFQELARTACRSSKLVEQCPMVCNEREVTTFEDFMITDYERPPSYLKRLNLDGYIDFEEDFDIDDAIVFNVYPKP</sequence>
<proteinExistence type="predicted"/>
<comment type="caution">
    <text evidence="1">The sequence shown here is derived from an EMBL/GenBank/DDBJ whole genome shotgun (WGS) entry which is preliminary data.</text>
</comment>
<dbReference type="Proteomes" id="UP000494206">
    <property type="component" value="Unassembled WGS sequence"/>
</dbReference>
<dbReference type="AlphaFoldDB" id="A0A8S1F7H1"/>
<reference evidence="1 2" key="1">
    <citation type="submission" date="2020-04" db="EMBL/GenBank/DDBJ databases">
        <authorList>
            <person name="Laetsch R D."/>
            <person name="Stevens L."/>
            <person name="Kumar S."/>
            <person name="Blaxter L. M."/>
        </authorList>
    </citation>
    <scope>NUCLEOTIDE SEQUENCE [LARGE SCALE GENOMIC DNA]</scope>
</reference>
<accession>A0A8S1F7H1</accession>
<name>A0A8S1F7H1_9PELO</name>
<evidence type="ECO:0000313" key="1">
    <source>
        <dbReference type="EMBL" id="CAB3406781.1"/>
    </source>
</evidence>